<gene>
    <name evidence="1" type="ORF">HNP25_004087</name>
</gene>
<protein>
    <submittedName>
        <fullName evidence="1">Uncharacterized protein</fullName>
    </submittedName>
</protein>
<comment type="caution">
    <text evidence="1">The sequence shown here is derived from an EMBL/GenBank/DDBJ whole genome shotgun (WGS) entry which is preliminary data.</text>
</comment>
<organism evidence="1 2">
    <name type="scientific">Arcicella rosea</name>
    <dbReference type="NCBI Taxonomy" id="502909"/>
    <lineage>
        <taxon>Bacteria</taxon>
        <taxon>Pseudomonadati</taxon>
        <taxon>Bacteroidota</taxon>
        <taxon>Cytophagia</taxon>
        <taxon>Cytophagales</taxon>
        <taxon>Flectobacillaceae</taxon>
        <taxon>Arcicella</taxon>
    </lineage>
</organism>
<sequence>MQFTDFSCANAGLVYKIDSEVEKHQEMLLNILCKTAKILYLEENDRRILL</sequence>
<evidence type="ECO:0000313" key="1">
    <source>
        <dbReference type="EMBL" id="MBB6005413.1"/>
    </source>
</evidence>
<evidence type="ECO:0000313" key="2">
    <source>
        <dbReference type="Proteomes" id="UP000524404"/>
    </source>
</evidence>
<proteinExistence type="predicted"/>
<dbReference type="AlphaFoldDB" id="A0A841EWF7"/>
<reference evidence="1 2" key="1">
    <citation type="submission" date="2020-08" db="EMBL/GenBank/DDBJ databases">
        <title>Functional genomics of gut bacteria from endangered species of beetles.</title>
        <authorList>
            <person name="Carlos-Shanley C."/>
        </authorList>
    </citation>
    <scope>NUCLEOTIDE SEQUENCE [LARGE SCALE GENOMIC DNA]</scope>
    <source>
        <strain evidence="1 2">S00070</strain>
    </source>
</reference>
<accession>A0A841EWF7</accession>
<dbReference type="RefSeq" id="WP_184137213.1">
    <property type="nucleotide sequence ID" value="NZ_JACHKT010000044.1"/>
</dbReference>
<dbReference type="Proteomes" id="UP000524404">
    <property type="component" value="Unassembled WGS sequence"/>
</dbReference>
<dbReference type="EMBL" id="JACHKT010000044">
    <property type="protein sequence ID" value="MBB6005413.1"/>
    <property type="molecule type" value="Genomic_DNA"/>
</dbReference>
<name>A0A841EWF7_9BACT</name>
<keyword evidence="2" id="KW-1185">Reference proteome</keyword>